<dbReference type="AlphaFoldDB" id="A0A5E4QKY3"/>
<gene>
    <name evidence="1" type="ORF">LSINAPIS_LOCUS9365</name>
</gene>
<evidence type="ECO:0000313" key="2">
    <source>
        <dbReference type="Proteomes" id="UP000324832"/>
    </source>
</evidence>
<dbReference type="Proteomes" id="UP000324832">
    <property type="component" value="Unassembled WGS sequence"/>
</dbReference>
<keyword evidence="2" id="KW-1185">Reference proteome</keyword>
<sequence length="75" mass="8015">MASASVGWNNGWNSGWGSPVVYSSPVYSRRIYPSYSSYSSGWPSGGWGAGSGWGSSSGWGARSGWNSGWSAKPWW</sequence>
<proteinExistence type="predicted"/>
<evidence type="ECO:0000313" key="1">
    <source>
        <dbReference type="EMBL" id="VVC98255.1"/>
    </source>
</evidence>
<organism evidence="1 2">
    <name type="scientific">Leptidea sinapis</name>
    <dbReference type="NCBI Taxonomy" id="189913"/>
    <lineage>
        <taxon>Eukaryota</taxon>
        <taxon>Metazoa</taxon>
        <taxon>Ecdysozoa</taxon>
        <taxon>Arthropoda</taxon>
        <taxon>Hexapoda</taxon>
        <taxon>Insecta</taxon>
        <taxon>Pterygota</taxon>
        <taxon>Neoptera</taxon>
        <taxon>Endopterygota</taxon>
        <taxon>Lepidoptera</taxon>
        <taxon>Glossata</taxon>
        <taxon>Ditrysia</taxon>
        <taxon>Papilionoidea</taxon>
        <taxon>Pieridae</taxon>
        <taxon>Dismorphiinae</taxon>
        <taxon>Leptidea</taxon>
    </lineage>
</organism>
<protein>
    <submittedName>
        <fullName evidence="1">Uncharacterized protein</fullName>
    </submittedName>
</protein>
<accession>A0A5E4QKY3</accession>
<name>A0A5E4QKY3_9NEOP</name>
<dbReference type="EMBL" id="FZQP02003445">
    <property type="protein sequence ID" value="VVC98255.1"/>
    <property type="molecule type" value="Genomic_DNA"/>
</dbReference>
<reference evidence="1 2" key="1">
    <citation type="submission" date="2017-07" db="EMBL/GenBank/DDBJ databases">
        <authorList>
            <person name="Talla V."/>
            <person name="Backstrom N."/>
        </authorList>
    </citation>
    <scope>NUCLEOTIDE SEQUENCE [LARGE SCALE GENOMIC DNA]</scope>
</reference>